<keyword evidence="1" id="KW-0812">Transmembrane</keyword>
<keyword evidence="1" id="KW-1133">Transmembrane helix</keyword>
<protein>
    <submittedName>
        <fullName evidence="2">Uncharacterized protein</fullName>
    </submittedName>
</protein>
<accession>A0A7C3WNX8</accession>
<proteinExistence type="predicted"/>
<evidence type="ECO:0000256" key="1">
    <source>
        <dbReference type="SAM" id="Phobius"/>
    </source>
</evidence>
<dbReference type="AlphaFoldDB" id="A0A7C3WNX8"/>
<evidence type="ECO:0000313" key="2">
    <source>
        <dbReference type="EMBL" id="HGB24943.1"/>
    </source>
</evidence>
<organism evidence="2">
    <name type="scientific">Thermofilum pendens</name>
    <dbReference type="NCBI Taxonomy" id="2269"/>
    <lineage>
        <taxon>Archaea</taxon>
        <taxon>Thermoproteota</taxon>
        <taxon>Thermoprotei</taxon>
        <taxon>Thermofilales</taxon>
        <taxon>Thermofilaceae</taxon>
        <taxon>Thermofilum</taxon>
    </lineage>
</organism>
<comment type="caution">
    <text evidence="2">The sequence shown here is derived from an EMBL/GenBank/DDBJ whole genome shotgun (WGS) entry which is preliminary data.</text>
</comment>
<keyword evidence="1" id="KW-0472">Membrane</keyword>
<gene>
    <name evidence="2" type="ORF">ENV88_02665</name>
</gene>
<reference evidence="2" key="1">
    <citation type="journal article" date="2020" name="mSystems">
        <title>Genome- and Community-Level Interaction Insights into Carbon Utilization and Element Cycling Functions of Hydrothermarchaeota in Hydrothermal Sediment.</title>
        <authorList>
            <person name="Zhou Z."/>
            <person name="Liu Y."/>
            <person name="Xu W."/>
            <person name="Pan J."/>
            <person name="Luo Z.H."/>
            <person name="Li M."/>
        </authorList>
    </citation>
    <scope>NUCLEOTIDE SEQUENCE [LARGE SCALE GENOMIC DNA]</scope>
    <source>
        <strain evidence="2">SpSt-8</strain>
    </source>
</reference>
<dbReference type="EMBL" id="DTIB01000065">
    <property type="protein sequence ID" value="HGB24943.1"/>
    <property type="molecule type" value="Genomic_DNA"/>
</dbReference>
<feature type="transmembrane region" description="Helical" evidence="1">
    <location>
        <begin position="12"/>
        <end position="32"/>
    </location>
</feature>
<sequence>MAECAARATLGLLLRYIVALSLLLIGLAGSLIDWSSFLTAILPATPPRHPCTRGCRTYSLPKPWAREK</sequence>
<name>A0A7C3WNX8_THEPE</name>